<evidence type="ECO:0000313" key="2">
    <source>
        <dbReference type="EMBL" id="RLV49061.1"/>
    </source>
</evidence>
<dbReference type="AlphaFoldDB" id="A0A3L8P1Y5"/>
<proteinExistence type="predicted"/>
<gene>
    <name evidence="2" type="ORF">D9V37_10820</name>
</gene>
<organism evidence="2 3">
    <name type="scientific">Nocardioides mangrovicus</name>
    <dbReference type="NCBI Taxonomy" id="2478913"/>
    <lineage>
        <taxon>Bacteria</taxon>
        <taxon>Bacillati</taxon>
        <taxon>Actinomycetota</taxon>
        <taxon>Actinomycetes</taxon>
        <taxon>Propionibacteriales</taxon>
        <taxon>Nocardioidaceae</taxon>
        <taxon>Nocardioides</taxon>
    </lineage>
</organism>
<name>A0A3L8P1Y5_9ACTN</name>
<reference evidence="2 3" key="1">
    <citation type="submission" date="2018-10" db="EMBL/GenBank/DDBJ databases">
        <title>Marmoricola sp. 4Q3S-7 whole genome shotgun sequence.</title>
        <authorList>
            <person name="Li F."/>
        </authorList>
    </citation>
    <scope>NUCLEOTIDE SEQUENCE [LARGE SCALE GENOMIC DNA]</scope>
    <source>
        <strain evidence="2 3">4Q3S-7</strain>
    </source>
</reference>
<feature type="region of interest" description="Disordered" evidence="1">
    <location>
        <begin position="111"/>
        <end position="142"/>
    </location>
</feature>
<dbReference type="Proteomes" id="UP000281708">
    <property type="component" value="Unassembled WGS sequence"/>
</dbReference>
<feature type="compositionally biased region" description="Low complexity" evidence="1">
    <location>
        <begin position="111"/>
        <end position="136"/>
    </location>
</feature>
<comment type="caution">
    <text evidence="2">The sequence shown here is derived from an EMBL/GenBank/DDBJ whole genome shotgun (WGS) entry which is preliminary data.</text>
</comment>
<evidence type="ECO:0000256" key="1">
    <source>
        <dbReference type="SAM" id="MobiDB-lite"/>
    </source>
</evidence>
<protein>
    <submittedName>
        <fullName evidence="2">Uncharacterized protein</fullName>
    </submittedName>
</protein>
<dbReference type="EMBL" id="RDBE01000007">
    <property type="protein sequence ID" value="RLV49061.1"/>
    <property type="molecule type" value="Genomic_DNA"/>
</dbReference>
<accession>A0A3L8P1Y5</accession>
<evidence type="ECO:0000313" key="3">
    <source>
        <dbReference type="Proteomes" id="UP000281708"/>
    </source>
</evidence>
<sequence>MVVPRAQSGDDANVGIRDWRRKRKMADPVRGEFRVSGSYHPRHQADSNFADMLTGVVVADGVPPTATEHMDHHGLGYSNRVLPVLVDRADPSVSVVLWKEVRPVDFQAQARQAARNQAQRMAGETPTTSPTTSPTTPGYPEPAVTVVNSLHDLPPWLSAAVENALDGHGDGHGDEAQNVEIHLGDVAGAVSPAVGRAAHSTLMGVTDVPAPAYALPGPTASLTDLTLQLRRADGSTYTAQTRMGFRSAQRRAELAVIGSTIPVLVDPEDEQHVSIDISAWT</sequence>
<keyword evidence="3" id="KW-1185">Reference proteome</keyword>